<evidence type="ECO:0000313" key="3">
    <source>
        <dbReference type="Proteomes" id="UP000230557"/>
    </source>
</evidence>
<evidence type="ECO:0000259" key="1">
    <source>
        <dbReference type="Pfam" id="PF03446"/>
    </source>
</evidence>
<dbReference type="InterPro" id="IPR006183">
    <property type="entry name" value="Pgluconate_DH"/>
</dbReference>
<accession>A0A2H0VEH4</accession>
<reference evidence="3" key="1">
    <citation type="submission" date="2017-09" db="EMBL/GenBank/DDBJ databases">
        <title>Depth-based differentiation of microbial function through sediment-hosted aquifers and enrichment of novel symbionts in the deep terrestrial subsurface.</title>
        <authorList>
            <person name="Probst A.J."/>
            <person name="Ladd B."/>
            <person name="Jarett J.K."/>
            <person name="Geller-Mcgrath D.E."/>
            <person name="Sieber C.M.K."/>
            <person name="Emerson J.B."/>
            <person name="Anantharaman K."/>
            <person name="Thomas B.C."/>
            <person name="Malmstrom R."/>
            <person name="Stieglmeier M."/>
            <person name="Klingl A."/>
            <person name="Woyke T."/>
            <person name="Ryan C.M."/>
            <person name="Banfield J.F."/>
        </authorList>
    </citation>
    <scope>NUCLEOTIDE SEQUENCE [LARGE SCALE GENOMIC DNA]</scope>
</reference>
<evidence type="ECO:0000313" key="2">
    <source>
        <dbReference type="EMBL" id="PIR97496.1"/>
    </source>
</evidence>
<proteinExistence type="predicted"/>
<comment type="caution">
    <text evidence="2">The sequence shown here is derived from an EMBL/GenBank/DDBJ whole genome shotgun (WGS) entry which is preliminary data.</text>
</comment>
<dbReference type="Gene3D" id="3.40.50.720">
    <property type="entry name" value="NAD(P)-binding Rossmann-like Domain"/>
    <property type="match status" value="1"/>
</dbReference>
<name>A0A2H0VEH4_9BACT</name>
<organism evidence="2 3">
    <name type="scientific">Candidatus Doudnabacteria bacterium CG10_big_fil_rev_8_21_14_0_10_41_10</name>
    <dbReference type="NCBI Taxonomy" id="1974551"/>
    <lineage>
        <taxon>Bacteria</taxon>
        <taxon>Candidatus Doudnaibacteriota</taxon>
    </lineage>
</organism>
<dbReference type="PRINTS" id="PR00076">
    <property type="entry name" value="6PGDHDRGNASE"/>
</dbReference>
<dbReference type="PANTHER" id="PTHR11811">
    <property type="entry name" value="6-PHOSPHOGLUCONATE DEHYDROGENASE"/>
    <property type="match status" value="1"/>
</dbReference>
<feature type="domain" description="6-phosphogluconate dehydrogenase NADP-binding" evidence="1">
    <location>
        <begin position="5"/>
        <end position="165"/>
    </location>
</feature>
<dbReference type="GO" id="GO:0004616">
    <property type="term" value="F:phosphogluconate dehydrogenase (decarboxylating) activity"/>
    <property type="evidence" value="ECO:0007669"/>
    <property type="project" value="InterPro"/>
</dbReference>
<dbReference type="GO" id="GO:0050661">
    <property type="term" value="F:NADP binding"/>
    <property type="evidence" value="ECO:0007669"/>
    <property type="project" value="InterPro"/>
</dbReference>
<dbReference type="EMBL" id="PFAJ01000015">
    <property type="protein sequence ID" value="PIR97496.1"/>
    <property type="molecule type" value="Genomic_DNA"/>
</dbReference>
<gene>
    <name evidence="2" type="ORF">COT91_01235</name>
</gene>
<protein>
    <recommendedName>
        <fullName evidence="1">6-phosphogluconate dehydrogenase NADP-binding domain-containing protein</fullName>
    </recommendedName>
</protein>
<sequence length="178" mass="19306">MSKSQIGVIGLGKMGMQIARRLHKKGHRVYAWNRSVEPRKKFKEYTSRLRSKNKSGVAGSVPELVSGLKKPMIVWTMLPAGKPTADVMKVLLKNLSQGDIVIDGANENYQNTQKRAKIFAKKSIAFFDAGTSGGVHGEKNGFSIMVGGPKKLWKKVRPIFADLAAGDSYGLVGESGSG</sequence>
<dbReference type="InterPro" id="IPR006115">
    <property type="entry name" value="6PGDH_NADP-bd"/>
</dbReference>
<dbReference type="AlphaFoldDB" id="A0A2H0VEH4"/>
<dbReference type="SUPFAM" id="SSF51735">
    <property type="entry name" value="NAD(P)-binding Rossmann-fold domains"/>
    <property type="match status" value="1"/>
</dbReference>
<dbReference type="InterPro" id="IPR036291">
    <property type="entry name" value="NAD(P)-bd_dom_sf"/>
</dbReference>
<dbReference type="Proteomes" id="UP000230557">
    <property type="component" value="Unassembled WGS sequence"/>
</dbReference>
<dbReference type="Pfam" id="PF03446">
    <property type="entry name" value="NAD_binding_2"/>
    <property type="match status" value="1"/>
</dbReference>